<keyword evidence="5" id="KW-1185">Reference proteome</keyword>
<proteinExistence type="predicted"/>
<dbReference type="InterPro" id="IPR036291">
    <property type="entry name" value="NAD(P)-bd_dom_sf"/>
</dbReference>
<evidence type="ECO:0000256" key="1">
    <source>
        <dbReference type="PROSITE-ProRule" id="PRU00409"/>
    </source>
</evidence>
<dbReference type="Gene3D" id="3.30.470.20">
    <property type="entry name" value="ATP-grasp fold, B domain"/>
    <property type="match status" value="1"/>
</dbReference>
<dbReference type="Gene3D" id="3.40.50.720">
    <property type="entry name" value="NAD(P)-binding Rossmann-like Domain"/>
    <property type="match status" value="1"/>
</dbReference>
<dbReference type="SUPFAM" id="SSF52210">
    <property type="entry name" value="Succinyl-CoA synthetase domains"/>
    <property type="match status" value="2"/>
</dbReference>
<sequence>MGEHTLTLGPPDPVDALAADGSYVRIRPAGPGDTDALVELHDQASARSRYLRFFTNDANAGRRFVTHLMAPPAAGEQPPVVLLAERSGAVVAMGAYLPSSAVEAEVAFLVADSCHGLGLGTLLLEQLAAVARERGIRRFRAEVLLENRAMVGVLVDSGFAERSEPDGPTTSILLDTALDDRALRRILDRERMAENRSLDRLLAPRSVAVVGAGRLEGPGHRVVRNLLAAGFTGSVHPVNPTARAVRGVPAVAKIGDISPPVDLAVIAVPAPAVLDVVAECGQAGVAAVLVISAGFAEAGPEGRQAEAELLSVVRRYGMRLVGPNCLGVVNTGPDVRLNASFGLEMPPPGGLCLASQSGAVGIAVLDAASRNGLGVAEFVSLGNKADVSGNDLLLEWWRDPRADVIGLYLESFGNPRRFARIARLVASDKPVLVVKGGRSSRGSRAGASHTAAAATPDRVLDALCASAGVVRLDSLPELLDVARLLAGRPLPQGSRLAVLGNAGGGGVLAADVASAAGLEVPPLTAPTIEALRALGPVDTDGNPLDLGATASAAALAEALRIVAGSGEVDLVVAVVASTGDNDAPGALDAIARAAAECPEVPVTVVALGAVTGPQRIETDGVRIPIFEFPETAVRALGHVARYAAWRRRPQGEVPQLAGVDLAAARTLLDEFLGANNQGGWLPPVEAATFLRAIGIDVAPGVVVTDPDAAEAAATQLEYPVVLKSAVPDLVHKTDRGAVRTDLRAPWEVRAAYAAVVRAAEDPRVLVQPLVTGTELLIGLARDPDFGPVVAAGSGGVLTDLVGDRVYRGLPLTDVDATEMIAGPRIARLLAGYRGAPPVAIPAVTDVLHRVAVLAERFPEIAELDLNPVMTGPDGATVVDARIRVIPAGPEPDPYRRRLSPAR</sequence>
<keyword evidence="4" id="KW-0436">Ligase</keyword>
<dbReference type="Gene3D" id="3.40.630.30">
    <property type="match status" value="1"/>
</dbReference>
<protein>
    <submittedName>
        <fullName evidence="4">Bifunctional GNAT family N-acetyltransferase/acetate--CoA ligase family protein</fullName>
    </submittedName>
</protein>
<keyword evidence="1" id="KW-0067">ATP-binding</keyword>
<dbReference type="Pfam" id="PF13607">
    <property type="entry name" value="Succ_CoA_lig"/>
    <property type="match status" value="1"/>
</dbReference>
<dbReference type="SUPFAM" id="SSF56059">
    <property type="entry name" value="Glutathione synthetase ATP-binding domain-like"/>
    <property type="match status" value="1"/>
</dbReference>
<dbReference type="Proteomes" id="UP001500957">
    <property type="component" value="Unassembled WGS sequence"/>
</dbReference>
<dbReference type="Pfam" id="PF00583">
    <property type="entry name" value="Acetyltransf_1"/>
    <property type="match status" value="1"/>
</dbReference>
<dbReference type="InterPro" id="IPR011761">
    <property type="entry name" value="ATP-grasp"/>
</dbReference>
<reference evidence="4 5" key="1">
    <citation type="journal article" date="2019" name="Int. J. Syst. Evol. Microbiol.">
        <title>The Global Catalogue of Microorganisms (GCM) 10K type strain sequencing project: providing services to taxonomists for standard genome sequencing and annotation.</title>
        <authorList>
            <consortium name="The Broad Institute Genomics Platform"/>
            <consortium name="The Broad Institute Genome Sequencing Center for Infectious Disease"/>
            <person name="Wu L."/>
            <person name="Ma J."/>
        </authorList>
    </citation>
    <scope>NUCLEOTIDE SEQUENCE [LARGE SCALE GENOMIC DNA]</scope>
    <source>
        <strain evidence="4 5">JCM 10671</strain>
    </source>
</reference>
<accession>A0ABN1GMW8</accession>
<dbReference type="InterPro" id="IPR013815">
    <property type="entry name" value="ATP_grasp_subdomain_1"/>
</dbReference>
<keyword evidence="1" id="KW-0547">Nucleotide-binding</keyword>
<evidence type="ECO:0000313" key="4">
    <source>
        <dbReference type="EMBL" id="GAA0614831.1"/>
    </source>
</evidence>
<dbReference type="Gene3D" id="3.30.1490.20">
    <property type="entry name" value="ATP-grasp fold, A domain"/>
    <property type="match status" value="1"/>
</dbReference>
<organism evidence="4 5">
    <name type="scientific">Sporichthya brevicatena</name>
    <dbReference type="NCBI Taxonomy" id="171442"/>
    <lineage>
        <taxon>Bacteria</taxon>
        <taxon>Bacillati</taxon>
        <taxon>Actinomycetota</taxon>
        <taxon>Actinomycetes</taxon>
        <taxon>Sporichthyales</taxon>
        <taxon>Sporichthyaceae</taxon>
        <taxon>Sporichthya</taxon>
    </lineage>
</organism>
<dbReference type="Pfam" id="PF13549">
    <property type="entry name" value="ATP-grasp_5"/>
    <property type="match status" value="1"/>
</dbReference>
<evidence type="ECO:0000259" key="2">
    <source>
        <dbReference type="PROSITE" id="PS50975"/>
    </source>
</evidence>
<dbReference type="PANTHER" id="PTHR42793:SF1">
    <property type="entry name" value="PEPTIDYL-LYSINE N-ACETYLTRANSFERASE PATZ"/>
    <property type="match status" value="1"/>
</dbReference>
<dbReference type="SUPFAM" id="SSF51735">
    <property type="entry name" value="NAD(P)-binding Rossmann-fold domains"/>
    <property type="match status" value="1"/>
</dbReference>
<dbReference type="SMART" id="SM00881">
    <property type="entry name" value="CoA_binding"/>
    <property type="match status" value="1"/>
</dbReference>
<dbReference type="EMBL" id="BAAAHE010000011">
    <property type="protein sequence ID" value="GAA0614831.1"/>
    <property type="molecule type" value="Genomic_DNA"/>
</dbReference>
<dbReference type="GO" id="GO:0016874">
    <property type="term" value="F:ligase activity"/>
    <property type="evidence" value="ECO:0007669"/>
    <property type="project" value="UniProtKB-KW"/>
</dbReference>
<dbReference type="PROSITE" id="PS50975">
    <property type="entry name" value="ATP_GRASP"/>
    <property type="match status" value="1"/>
</dbReference>
<feature type="domain" description="N-acetyltransferase" evidence="3">
    <location>
        <begin position="24"/>
        <end position="179"/>
    </location>
</feature>
<dbReference type="InterPro" id="IPR000182">
    <property type="entry name" value="GNAT_dom"/>
</dbReference>
<dbReference type="Gene3D" id="3.40.50.261">
    <property type="entry name" value="Succinyl-CoA synthetase domains"/>
    <property type="match status" value="2"/>
</dbReference>
<comment type="caution">
    <text evidence="4">The sequence shown here is derived from an EMBL/GenBank/DDBJ whole genome shotgun (WGS) entry which is preliminary data.</text>
</comment>
<dbReference type="RefSeq" id="WP_344603382.1">
    <property type="nucleotide sequence ID" value="NZ_BAAAHE010000011.1"/>
</dbReference>
<dbReference type="InterPro" id="IPR016181">
    <property type="entry name" value="Acyl_CoA_acyltransferase"/>
</dbReference>
<dbReference type="PROSITE" id="PS51186">
    <property type="entry name" value="GNAT"/>
    <property type="match status" value="1"/>
</dbReference>
<dbReference type="InterPro" id="IPR003781">
    <property type="entry name" value="CoA-bd"/>
</dbReference>
<gene>
    <name evidence="4" type="ORF">GCM10009547_15870</name>
</gene>
<dbReference type="Pfam" id="PF13380">
    <property type="entry name" value="CoA_binding_2"/>
    <property type="match status" value="1"/>
</dbReference>
<evidence type="ECO:0000313" key="5">
    <source>
        <dbReference type="Proteomes" id="UP001500957"/>
    </source>
</evidence>
<feature type="domain" description="ATP-grasp" evidence="2">
    <location>
        <begin position="687"/>
        <end position="886"/>
    </location>
</feature>
<dbReference type="InterPro" id="IPR032875">
    <property type="entry name" value="Succ_CoA_lig_flav_dom"/>
</dbReference>
<evidence type="ECO:0000259" key="3">
    <source>
        <dbReference type="PROSITE" id="PS51186"/>
    </source>
</evidence>
<dbReference type="SUPFAM" id="SSF55729">
    <property type="entry name" value="Acyl-CoA N-acyltransferases (Nat)"/>
    <property type="match status" value="1"/>
</dbReference>
<name>A0ABN1GMW8_9ACTN</name>
<dbReference type="PANTHER" id="PTHR42793">
    <property type="entry name" value="COA BINDING DOMAIN CONTAINING PROTEIN"/>
    <property type="match status" value="1"/>
</dbReference>
<dbReference type="InterPro" id="IPR016102">
    <property type="entry name" value="Succinyl-CoA_synth-like"/>
</dbReference>